<evidence type="ECO:0000313" key="1">
    <source>
        <dbReference type="EMBL" id="KHG21844.1"/>
    </source>
</evidence>
<organism evidence="1 2">
    <name type="scientific">Gossypium arboreum</name>
    <name type="common">Tree cotton</name>
    <name type="synonym">Gossypium nanking</name>
    <dbReference type="NCBI Taxonomy" id="29729"/>
    <lineage>
        <taxon>Eukaryota</taxon>
        <taxon>Viridiplantae</taxon>
        <taxon>Streptophyta</taxon>
        <taxon>Embryophyta</taxon>
        <taxon>Tracheophyta</taxon>
        <taxon>Spermatophyta</taxon>
        <taxon>Magnoliopsida</taxon>
        <taxon>eudicotyledons</taxon>
        <taxon>Gunneridae</taxon>
        <taxon>Pentapetalae</taxon>
        <taxon>rosids</taxon>
        <taxon>malvids</taxon>
        <taxon>Malvales</taxon>
        <taxon>Malvaceae</taxon>
        <taxon>Malvoideae</taxon>
        <taxon>Gossypium</taxon>
    </lineage>
</organism>
<sequence length="29" mass="3430">MIEQGKLKFKLKSAKYQVVDKMVKMVIFV</sequence>
<dbReference type="AlphaFoldDB" id="A0A0B0PBV5"/>
<keyword evidence="2" id="KW-1185">Reference proteome</keyword>
<reference evidence="2" key="1">
    <citation type="submission" date="2014-09" db="EMBL/GenBank/DDBJ databases">
        <authorList>
            <person name="Mudge J."/>
            <person name="Ramaraj T."/>
            <person name="Lindquist I.E."/>
            <person name="Bharti A.K."/>
            <person name="Sundararajan A."/>
            <person name="Cameron C.T."/>
            <person name="Woodward J.E."/>
            <person name="May G.D."/>
            <person name="Brubaker C."/>
            <person name="Broadhvest J."/>
            <person name="Wilkins T.A."/>
        </authorList>
    </citation>
    <scope>NUCLEOTIDE SEQUENCE</scope>
    <source>
        <strain evidence="2">cv. AKA8401</strain>
    </source>
</reference>
<gene>
    <name evidence="1" type="ORF">F383_27264</name>
</gene>
<evidence type="ECO:0000313" key="2">
    <source>
        <dbReference type="Proteomes" id="UP000032142"/>
    </source>
</evidence>
<protein>
    <submittedName>
        <fullName evidence="1">Uncharacterized protein</fullName>
    </submittedName>
</protein>
<proteinExistence type="predicted"/>
<accession>A0A0B0PBV5</accession>
<dbReference type="EMBL" id="KN419805">
    <property type="protein sequence ID" value="KHG21844.1"/>
    <property type="molecule type" value="Genomic_DNA"/>
</dbReference>
<name>A0A0B0PBV5_GOSAR</name>
<dbReference type="Proteomes" id="UP000032142">
    <property type="component" value="Unassembled WGS sequence"/>
</dbReference>